<reference evidence="1 2" key="1">
    <citation type="journal article" date="2014" name="Agronomy (Basel)">
        <title>A Draft Genome Sequence for Ensete ventricosum, the Drought-Tolerant Tree Against Hunger.</title>
        <authorList>
            <person name="Harrison J."/>
            <person name="Moore K.A."/>
            <person name="Paszkiewicz K."/>
            <person name="Jones T."/>
            <person name="Grant M."/>
            <person name="Ambacheew D."/>
            <person name="Muzemil S."/>
            <person name="Studholme D.J."/>
        </authorList>
    </citation>
    <scope>NUCLEOTIDE SEQUENCE [LARGE SCALE GENOMIC DNA]</scope>
</reference>
<comment type="caution">
    <text evidence="1">The sequence shown here is derived from an EMBL/GenBank/DDBJ whole genome shotgun (WGS) entry which is preliminary data.</text>
</comment>
<dbReference type="EMBL" id="AMZH03001818">
    <property type="protein sequence ID" value="RRT77861.1"/>
    <property type="molecule type" value="Genomic_DNA"/>
</dbReference>
<organism evidence="1 2">
    <name type="scientific">Ensete ventricosum</name>
    <name type="common">Abyssinian banana</name>
    <name type="synonym">Musa ensete</name>
    <dbReference type="NCBI Taxonomy" id="4639"/>
    <lineage>
        <taxon>Eukaryota</taxon>
        <taxon>Viridiplantae</taxon>
        <taxon>Streptophyta</taxon>
        <taxon>Embryophyta</taxon>
        <taxon>Tracheophyta</taxon>
        <taxon>Spermatophyta</taxon>
        <taxon>Magnoliopsida</taxon>
        <taxon>Liliopsida</taxon>
        <taxon>Zingiberales</taxon>
        <taxon>Musaceae</taxon>
        <taxon>Ensete</taxon>
    </lineage>
</organism>
<dbReference type="Proteomes" id="UP000287651">
    <property type="component" value="Unassembled WGS sequence"/>
</dbReference>
<dbReference type="SUPFAM" id="SSF53474">
    <property type="entry name" value="alpha/beta-Hydrolases"/>
    <property type="match status" value="1"/>
</dbReference>
<dbReference type="InterPro" id="IPR029058">
    <property type="entry name" value="AB_hydrolase_fold"/>
</dbReference>
<protein>
    <recommendedName>
        <fullName evidence="3">Phospholipase/carboxylesterase/thioesterase domain-containing protein</fullName>
    </recommendedName>
</protein>
<evidence type="ECO:0008006" key="3">
    <source>
        <dbReference type="Google" id="ProtNLM"/>
    </source>
</evidence>
<proteinExistence type="predicted"/>
<gene>
    <name evidence="1" type="ORF">B296_00012172</name>
</gene>
<accession>A0A427ANR0</accession>
<evidence type="ECO:0000313" key="2">
    <source>
        <dbReference type="Proteomes" id="UP000287651"/>
    </source>
</evidence>
<name>A0A427ANR0_ENSVE</name>
<dbReference type="AlphaFoldDB" id="A0A427ANR0"/>
<evidence type="ECO:0000313" key="1">
    <source>
        <dbReference type="EMBL" id="RRT77861.1"/>
    </source>
</evidence>
<dbReference type="PANTHER" id="PTHR46234">
    <property type="entry name" value="ALPHA/BETA-HYDROLASES SUPERFAMILY PROTEIN"/>
    <property type="match status" value="1"/>
</dbReference>
<sequence>MSACYTEMEECRCDQEAGGVREKLCGSGPPLHLSPRLAKPIFRFHVASCSTLVFSLYARKIKWICPTAPTRPIGTLKLALYFAGYDALTPAIVTVKLGIGGFSMGAAAALYSATCFTHGDGVVPYSHGERSAEVLRMSGFRNLTFKTFNGYAPAAAATSYFHF</sequence>